<dbReference type="EMBL" id="JADWYR010000001">
    <property type="protein sequence ID" value="MBG9376713.1"/>
    <property type="molecule type" value="Genomic_DNA"/>
</dbReference>
<keyword evidence="13" id="KW-0472">Membrane</keyword>
<dbReference type="Pfam" id="PF13426">
    <property type="entry name" value="PAS_9"/>
    <property type="match status" value="1"/>
</dbReference>
<evidence type="ECO:0000259" key="19">
    <source>
        <dbReference type="PROSITE" id="PS50110"/>
    </source>
</evidence>
<dbReference type="SUPFAM" id="SSF47384">
    <property type="entry name" value="Homodimeric domain of signal transducing histidine kinase"/>
    <property type="match status" value="1"/>
</dbReference>
<organism evidence="23 24">
    <name type="scientific">Panacibacter microcysteis</name>
    <dbReference type="NCBI Taxonomy" id="2793269"/>
    <lineage>
        <taxon>Bacteria</taxon>
        <taxon>Pseudomonadati</taxon>
        <taxon>Bacteroidota</taxon>
        <taxon>Chitinophagia</taxon>
        <taxon>Chitinophagales</taxon>
        <taxon>Chitinophagaceae</taxon>
        <taxon>Panacibacter</taxon>
    </lineage>
</organism>
<keyword evidence="5 17" id="KW-0597">Phosphoprotein</keyword>
<dbReference type="InterPro" id="IPR036890">
    <property type="entry name" value="HATPase_C_sf"/>
</dbReference>
<accession>A0A931E450</accession>
<sequence length="1261" mass="142654">MQQNFDETASALQIEPSQLDRLFASYILAGKDFVICRHSNTVSEHFGSLAGLLLFDFFTISAGTSVIADTETLLLHCGNVITLAGTGIFMKCRFECMQPAGYLFVIEHDFTNNNFTENIEQVADNIWEHNFTTGITRFSKKQSELLNAGIEDDNVTLWWNSIHPSDRPVLEAIDARYKEGTIDHHCLEYRLLCKDGSIKWVLDKGVVVKKNAAGKPLITAGTHTDITSIKQAESALRQSEQRFNSLSENLNDGILVEDEYRNVILSNQQFCTMFNISFTPQALSALGAAEVINHCGKSAKSAALFTDLVKNLVQQRSKVTGLIIELFNGNIYEIAHTPVFIDNEFKGILWKFSDVTDRINADKKLEAQKKFYEDVLNEIPADVAVLNEKREYLYVNPYAVKDDELRRWLVGKKDEDFCLQRNKPLDIALRRKQLFEQVIESGKQLEWEEKNITRDGKALHYLRKLYPVIDDNGRVKFMIGYGIDITDRKQFEDDLSLSEKRYRDLFNFSQALICTHDMHGTILTINPATCRLLGYSEAEMIGHKLYSFIPREDLVLFKEKYLDAFSHGGSHKGVFCAVSKSGKKNYLLYQNYKVEEPGKEPYVIGFSQDITERKKIEEAIRNGEEKYRSIIENMNLGMVELDADSTILFANENLCRMSGYDMPELIGKKLYNVFSEGESRLFIKQKMYLKKEGVSEVYEFVTRNKAGEPRWWLVSGSPLHLHTGEFKGSLLICLDITNQKILEQELRKAKQLAEQSSKAKDLFLANMSHEIRTPMNAILGMAKQLERTVMDGQQQFYLNAINNAASNLLVIINDILDFSKIEAGKMTLESTAFELEAVVGKALQVIVHKAEEKGLALYSKIDTTIAPVLIGDPYRINQILINLLGNSVKFTEKGSISIYCSVSAERESSQLINIEVVDSGIGMSDDFQHSLFNKFEQEDDNNGKRYSGTGLGMSIVKELIELMHGNITVQSKKNIGTIVSVNIPFNKGIKEDLAQTEAKKISSNTLRNKRILLVEDNEMNRVLATIILKQYSAIIDEAINGEEAIAALKTNEYDLVLMDMRMPVMDGIEATQVIRQEISKTIPIIALTANAITGEKQKCLESGMNDFLVKPFEEEELVQMLAKWLGINSLYEQTNNQAGSASLVSEPLFSIENLKNISRGNKEFIEKMLTIFVKEVKLALQEIRLAEESSNIDKIRSTAHRIKPSLTNMAVNAIRQEILDLEVFELAGEKLSQLPEMINKVENVLTDVIEQINEVIISKNY</sequence>
<dbReference type="InterPro" id="IPR004358">
    <property type="entry name" value="Sig_transdc_His_kin-like_C"/>
</dbReference>
<dbReference type="Pfam" id="PF13188">
    <property type="entry name" value="PAS_8"/>
    <property type="match status" value="1"/>
</dbReference>
<dbReference type="InterPro" id="IPR008207">
    <property type="entry name" value="Sig_transdc_His_kin_Hpt_dom"/>
</dbReference>
<dbReference type="InterPro" id="IPR036097">
    <property type="entry name" value="HisK_dim/P_sf"/>
</dbReference>
<dbReference type="InterPro" id="IPR011006">
    <property type="entry name" value="CheY-like_superfamily"/>
</dbReference>
<dbReference type="SMART" id="SM00448">
    <property type="entry name" value="REC"/>
    <property type="match status" value="1"/>
</dbReference>
<evidence type="ECO:0000256" key="16">
    <source>
        <dbReference type="PROSITE-ProRule" id="PRU00110"/>
    </source>
</evidence>
<dbReference type="SMART" id="SM00091">
    <property type="entry name" value="PAS"/>
    <property type="match status" value="4"/>
</dbReference>
<feature type="domain" description="HPt" evidence="22">
    <location>
        <begin position="1161"/>
        <end position="1255"/>
    </location>
</feature>
<dbReference type="GO" id="GO:0000155">
    <property type="term" value="F:phosphorelay sensor kinase activity"/>
    <property type="evidence" value="ECO:0007669"/>
    <property type="project" value="InterPro"/>
</dbReference>
<dbReference type="Pfam" id="PF02518">
    <property type="entry name" value="HATPase_c"/>
    <property type="match status" value="1"/>
</dbReference>
<feature type="domain" description="PAC" evidence="21">
    <location>
        <begin position="185"/>
        <end position="238"/>
    </location>
</feature>
<evidence type="ECO:0000259" key="18">
    <source>
        <dbReference type="PROSITE" id="PS50109"/>
    </source>
</evidence>
<evidence type="ECO:0000259" key="22">
    <source>
        <dbReference type="PROSITE" id="PS50894"/>
    </source>
</evidence>
<evidence type="ECO:0000259" key="21">
    <source>
        <dbReference type="PROSITE" id="PS50113"/>
    </source>
</evidence>
<dbReference type="FunFam" id="3.30.565.10:FF:000010">
    <property type="entry name" value="Sensor histidine kinase RcsC"/>
    <property type="match status" value="1"/>
</dbReference>
<dbReference type="Pfam" id="PF00072">
    <property type="entry name" value="Response_reg"/>
    <property type="match status" value="1"/>
</dbReference>
<keyword evidence="11" id="KW-1133">Transmembrane helix</keyword>
<dbReference type="FunFam" id="1.10.287.130:FF:000002">
    <property type="entry name" value="Two-component osmosensing histidine kinase"/>
    <property type="match status" value="1"/>
</dbReference>
<dbReference type="Gene3D" id="1.20.120.160">
    <property type="entry name" value="HPT domain"/>
    <property type="match status" value="1"/>
</dbReference>
<dbReference type="CDD" id="cd00082">
    <property type="entry name" value="HisKA"/>
    <property type="match status" value="1"/>
</dbReference>
<proteinExistence type="predicted"/>
<dbReference type="InterPro" id="IPR036641">
    <property type="entry name" value="HPT_dom_sf"/>
</dbReference>
<dbReference type="CDD" id="cd00130">
    <property type="entry name" value="PAS"/>
    <property type="match status" value="2"/>
</dbReference>
<evidence type="ECO:0000256" key="4">
    <source>
        <dbReference type="ARBA" id="ARBA00022475"/>
    </source>
</evidence>
<feature type="modified residue" description="Phosphohistidine" evidence="16">
    <location>
        <position position="1200"/>
    </location>
</feature>
<keyword evidence="7" id="KW-0812">Transmembrane</keyword>
<dbReference type="Pfam" id="PF00512">
    <property type="entry name" value="HisKA"/>
    <property type="match status" value="1"/>
</dbReference>
<dbReference type="PANTHER" id="PTHR45339:SF1">
    <property type="entry name" value="HYBRID SIGNAL TRANSDUCTION HISTIDINE KINASE J"/>
    <property type="match status" value="1"/>
</dbReference>
<dbReference type="Gene3D" id="1.10.287.130">
    <property type="match status" value="1"/>
</dbReference>
<dbReference type="InterPro" id="IPR013655">
    <property type="entry name" value="PAS_fold_3"/>
</dbReference>
<keyword evidence="10" id="KW-0067">ATP-binding</keyword>
<dbReference type="InterPro" id="IPR001610">
    <property type="entry name" value="PAC"/>
</dbReference>
<dbReference type="Gene3D" id="3.30.565.10">
    <property type="entry name" value="Histidine kinase-like ATPase, C-terminal domain"/>
    <property type="match status" value="1"/>
</dbReference>
<feature type="domain" description="Histidine kinase" evidence="18">
    <location>
        <begin position="766"/>
        <end position="987"/>
    </location>
</feature>
<dbReference type="PROSITE" id="PS50110">
    <property type="entry name" value="RESPONSE_REGULATORY"/>
    <property type="match status" value="1"/>
</dbReference>
<keyword evidence="8" id="KW-0547">Nucleotide-binding</keyword>
<feature type="domain" description="PAC" evidence="21">
    <location>
        <begin position="445"/>
        <end position="497"/>
    </location>
</feature>
<evidence type="ECO:0000256" key="2">
    <source>
        <dbReference type="ARBA" id="ARBA00004651"/>
    </source>
</evidence>
<evidence type="ECO:0000256" key="8">
    <source>
        <dbReference type="ARBA" id="ARBA00022741"/>
    </source>
</evidence>
<dbReference type="CDD" id="cd17546">
    <property type="entry name" value="REC_hyHK_CKI1_RcsC-like"/>
    <property type="match status" value="1"/>
</dbReference>
<evidence type="ECO:0000313" key="24">
    <source>
        <dbReference type="Proteomes" id="UP000628448"/>
    </source>
</evidence>
<dbReference type="PROSITE" id="PS50113">
    <property type="entry name" value="PAC"/>
    <property type="match status" value="3"/>
</dbReference>
<evidence type="ECO:0000256" key="11">
    <source>
        <dbReference type="ARBA" id="ARBA00022989"/>
    </source>
</evidence>
<dbReference type="CDD" id="cd16922">
    <property type="entry name" value="HATPase_EvgS-ArcB-TorS-like"/>
    <property type="match status" value="1"/>
</dbReference>
<dbReference type="RefSeq" id="WP_196990714.1">
    <property type="nucleotide sequence ID" value="NZ_JADWYR010000001.1"/>
</dbReference>
<comment type="subcellular location">
    <subcellularLocation>
        <location evidence="2">Cell membrane</location>
        <topology evidence="2">Multi-pass membrane protein</topology>
    </subcellularLocation>
</comment>
<evidence type="ECO:0000256" key="12">
    <source>
        <dbReference type="ARBA" id="ARBA00023012"/>
    </source>
</evidence>
<comment type="subunit">
    <text evidence="14">At low DSF concentrations, interacts with RpfF.</text>
</comment>
<dbReference type="SUPFAM" id="SSF55785">
    <property type="entry name" value="PYP-like sensor domain (PAS domain)"/>
    <property type="match status" value="5"/>
</dbReference>
<dbReference type="PROSITE" id="PS50112">
    <property type="entry name" value="PAS"/>
    <property type="match status" value="2"/>
</dbReference>
<evidence type="ECO:0000256" key="7">
    <source>
        <dbReference type="ARBA" id="ARBA00022692"/>
    </source>
</evidence>
<name>A0A931E450_9BACT</name>
<dbReference type="Proteomes" id="UP000628448">
    <property type="component" value="Unassembled WGS sequence"/>
</dbReference>
<dbReference type="AlphaFoldDB" id="A0A931E450"/>
<evidence type="ECO:0000259" key="20">
    <source>
        <dbReference type="PROSITE" id="PS50112"/>
    </source>
</evidence>
<dbReference type="SUPFAM" id="SSF55874">
    <property type="entry name" value="ATPase domain of HSP90 chaperone/DNA topoisomerase II/histidine kinase"/>
    <property type="match status" value="1"/>
</dbReference>
<feature type="domain" description="Response regulatory" evidence="19">
    <location>
        <begin position="1010"/>
        <end position="1125"/>
    </location>
</feature>
<evidence type="ECO:0000313" key="23">
    <source>
        <dbReference type="EMBL" id="MBG9376713.1"/>
    </source>
</evidence>
<dbReference type="PRINTS" id="PR00344">
    <property type="entry name" value="BCTRLSENSOR"/>
</dbReference>
<dbReference type="InterPro" id="IPR035965">
    <property type="entry name" value="PAS-like_dom_sf"/>
</dbReference>
<evidence type="ECO:0000256" key="5">
    <source>
        <dbReference type="ARBA" id="ARBA00022553"/>
    </source>
</evidence>
<dbReference type="NCBIfam" id="TIGR00229">
    <property type="entry name" value="sensory_box"/>
    <property type="match status" value="3"/>
</dbReference>
<evidence type="ECO:0000256" key="15">
    <source>
        <dbReference type="ARBA" id="ARBA00068150"/>
    </source>
</evidence>
<comment type="caution">
    <text evidence="23">The sequence shown here is derived from an EMBL/GenBank/DDBJ whole genome shotgun (WGS) entry which is preliminary data.</text>
</comment>
<dbReference type="InterPro" id="IPR000700">
    <property type="entry name" value="PAS-assoc_C"/>
</dbReference>
<dbReference type="Pfam" id="PF08447">
    <property type="entry name" value="PAS_3"/>
    <property type="match status" value="1"/>
</dbReference>
<dbReference type="InterPro" id="IPR003594">
    <property type="entry name" value="HATPase_dom"/>
</dbReference>
<keyword evidence="24" id="KW-1185">Reference proteome</keyword>
<dbReference type="SUPFAM" id="SSF47226">
    <property type="entry name" value="Histidine-containing phosphotransfer domain, HPT domain"/>
    <property type="match status" value="1"/>
</dbReference>
<dbReference type="SMART" id="SM00086">
    <property type="entry name" value="PAC"/>
    <property type="match status" value="4"/>
</dbReference>
<keyword evidence="4" id="KW-1003">Cell membrane</keyword>
<feature type="modified residue" description="4-aspartylphosphate" evidence="17">
    <location>
        <position position="1059"/>
    </location>
</feature>
<comment type="catalytic activity">
    <reaction evidence="1">
        <text>ATP + protein L-histidine = ADP + protein N-phospho-L-histidine.</text>
        <dbReference type="EC" id="2.7.13.3"/>
    </reaction>
</comment>
<dbReference type="Gene3D" id="3.30.450.20">
    <property type="entry name" value="PAS domain"/>
    <property type="match status" value="5"/>
</dbReference>
<dbReference type="PROSITE" id="PS50109">
    <property type="entry name" value="HIS_KIN"/>
    <property type="match status" value="1"/>
</dbReference>
<protein>
    <recommendedName>
        <fullName evidence="15">Sensory/regulatory protein RpfC</fullName>
        <ecNumber evidence="3">2.7.13.3</ecNumber>
    </recommendedName>
</protein>
<reference evidence="23" key="1">
    <citation type="submission" date="2020-11" db="EMBL/GenBank/DDBJ databases">
        <title>Bacterial whole genome sequence for Panacibacter sp. DH6.</title>
        <authorList>
            <person name="Le V."/>
            <person name="Ko S."/>
            <person name="Ahn C.-Y."/>
            <person name="Oh H.-M."/>
        </authorList>
    </citation>
    <scope>NUCLEOTIDE SEQUENCE</scope>
    <source>
        <strain evidence="23">DH6</strain>
    </source>
</reference>
<dbReference type="EC" id="2.7.13.3" evidence="3"/>
<keyword evidence="9" id="KW-0418">Kinase</keyword>
<dbReference type="InterPro" id="IPR013656">
    <property type="entry name" value="PAS_4"/>
</dbReference>
<evidence type="ECO:0000256" key="13">
    <source>
        <dbReference type="ARBA" id="ARBA00023136"/>
    </source>
</evidence>
<dbReference type="SUPFAM" id="SSF52172">
    <property type="entry name" value="CheY-like"/>
    <property type="match status" value="1"/>
</dbReference>
<dbReference type="Pfam" id="PF08448">
    <property type="entry name" value="PAS_4"/>
    <property type="match status" value="2"/>
</dbReference>
<gene>
    <name evidence="23" type="ORF">I5907_10730</name>
</gene>
<evidence type="ECO:0000256" key="10">
    <source>
        <dbReference type="ARBA" id="ARBA00022840"/>
    </source>
</evidence>
<evidence type="ECO:0000256" key="1">
    <source>
        <dbReference type="ARBA" id="ARBA00000085"/>
    </source>
</evidence>
<dbReference type="SMART" id="SM00387">
    <property type="entry name" value="HATPase_c"/>
    <property type="match status" value="1"/>
</dbReference>
<dbReference type="PANTHER" id="PTHR45339">
    <property type="entry name" value="HYBRID SIGNAL TRANSDUCTION HISTIDINE KINASE J"/>
    <property type="match status" value="1"/>
</dbReference>
<evidence type="ECO:0000256" key="3">
    <source>
        <dbReference type="ARBA" id="ARBA00012438"/>
    </source>
</evidence>
<feature type="domain" description="PAS" evidence="20">
    <location>
        <begin position="623"/>
        <end position="674"/>
    </location>
</feature>
<feature type="domain" description="PAC" evidence="21">
    <location>
        <begin position="696"/>
        <end position="748"/>
    </location>
</feature>
<keyword evidence="6" id="KW-0808">Transferase</keyword>
<evidence type="ECO:0000256" key="9">
    <source>
        <dbReference type="ARBA" id="ARBA00022777"/>
    </source>
</evidence>
<dbReference type="SMART" id="SM00388">
    <property type="entry name" value="HisKA"/>
    <property type="match status" value="1"/>
</dbReference>
<keyword evidence="12" id="KW-0902">Two-component regulatory system</keyword>
<dbReference type="InterPro" id="IPR005467">
    <property type="entry name" value="His_kinase_dom"/>
</dbReference>
<dbReference type="InterPro" id="IPR003661">
    <property type="entry name" value="HisK_dim/P_dom"/>
</dbReference>
<dbReference type="PROSITE" id="PS50894">
    <property type="entry name" value="HPT"/>
    <property type="match status" value="1"/>
</dbReference>
<evidence type="ECO:0000256" key="17">
    <source>
        <dbReference type="PROSITE-ProRule" id="PRU00169"/>
    </source>
</evidence>
<dbReference type="InterPro" id="IPR000014">
    <property type="entry name" value="PAS"/>
</dbReference>
<feature type="domain" description="PAS" evidence="20">
    <location>
        <begin position="498"/>
        <end position="568"/>
    </location>
</feature>
<dbReference type="GO" id="GO:0005886">
    <property type="term" value="C:plasma membrane"/>
    <property type="evidence" value="ECO:0007669"/>
    <property type="project" value="UniProtKB-SubCell"/>
</dbReference>
<dbReference type="GO" id="GO:0005524">
    <property type="term" value="F:ATP binding"/>
    <property type="evidence" value="ECO:0007669"/>
    <property type="project" value="UniProtKB-KW"/>
</dbReference>
<evidence type="ECO:0000256" key="14">
    <source>
        <dbReference type="ARBA" id="ARBA00064003"/>
    </source>
</evidence>
<dbReference type="Gene3D" id="3.40.50.2300">
    <property type="match status" value="1"/>
</dbReference>
<evidence type="ECO:0000256" key="6">
    <source>
        <dbReference type="ARBA" id="ARBA00022679"/>
    </source>
</evidence>
<dbReference type="InterPro" id="IPR001789">
    <property type="entry name" value="Sig_transdc_resp-reg_receiver"/>
</dbReference>